<dbReference type="PANTHER" id="PTHR47505:SF1">
    <property type="entry name" value="DNA UTILIZATION PROTEIN YHGH"/>
    <property type="match status" value="1"/>
</dbReference>
<dbReference type="InterPro" id="IPR051910">
    <property type="entry name" value="ComF/GntX_DNA_util-trans"/>
</dbReference>
<comment type="similarity">
    <text evidence="1">Belongs to the ComF/GntX family.</text>
</comment>
<gene>
    <name evidence="3" type="ORF">BKA10_001516</name>
</gene>
<dbReference type="Gene3D" id="3.40.50.2020">
    <property type="match status" value="1"/>
</dbReference>
<comment type="caution">
    <text evidence="3">The sequence shown here is derived from an EMBL/GenBank/DDBJ whole genome shotgun (WGS) entry which is preliminary data.</text>
</comment>
<reference evidence="3 4" key="1">
    <citation type="submission" date="2020-08" db="EMBL/GenBank/DDBJ databases">
        <title>Sequencing the genomes of 1000 actinobacteria strains.</title>
        <authorList>
            <person name="Klenk H.-P."/>
        </authorList>
    </citation>
    <scope>NUCLEOTIDE SEQUENCE [LARGE SCALE GENOMIC DNA]</scope>
    <source>
        <strain evidence="3 4">DSM 19600</strain>
    </source>
</reference>
<dbReference type="InterPro" id="IPR000836">
    <property type="entry name" value="PRTase_dom"/>
</dbReference>
<name>A0AA40SP76_9MICO</name>
<accession>A0AA40SP76</accession>
<dbReference type="InterPro" id="IPR029057">
    <property type="entry name" value="PRTase-like"/>
</dbReference>
<organism evidence="3 4">
    <name type="scientific">Microbacterium invictum</name>
    <dbReference type="NCBI Taxonomy" id="515415"/>
    <lineage>
        <taxon>Bacteria</taxon>
        <taxon>Bacillati</taxon>
        <taxon>Actinomycetota</taxon>
        <taxon>Actinomycetes</taxon>
        <taxon>Micrococcales</taxon>
        <taxon>Microbacteriaceae</taxon>
        <taxon>Microbacterium</taxon>
    </lineage>
</organism>
<evidence type="ECO:0000313" key="3">
    <source>
        <dbReference type="EMBL" id="MBB4139722.1"/>
    </source>
</evidence>
<evidence type="ECO:0000313" key="4">
    <source>
        <dbReference type="Proteomes" id="UP000549113"/>
    </source>
</evidence>
<sequence length="218" mass="22602">MPVPLESRVSTAVRASLAEALSLVFPTWCAGCDELDVSLCGACAAALQPHPAARRLDGFEVRSALPFDGVAARVIRAYKQEGRTGLARPLGAALAAAVGTVDADTVIVPVPSSRAAIRRRGYRVAELLARRADLAPRRLLHPAAVAADQRELGREARAANVHGTLRAGPVAGLRVIVVDDVVTTGATLSEAVRVLRTAGADVLRAATVAATARRSPAA</sequence>
<evidence type="ECO:0000256" key="1">
    <source>
        <dbReference type="ARBA" id="ARBA00008007"/>
    </source>
</evidence>
<dbReference type="EMBL" id="JACIFH010000001">
    <property type="protein sequence ID" value="MBB4139722.1"/>
    <property type="molecule type" value="Genomic_DNA"/>
</dbReference>
<dbReference type="RefSeq" id="WP_183499349.1">
    <property type="nucleotide sequence ID" value="NZ_BAABCO010000001.1"/>
</dbReference>
<dbReference type="Proteomes" id="UP000549113">
    <property type="component" value="Unassembled WGS sequence"/>
</dbReference>
<protein>
    <submittedName>
        <fullName evidence="3">Amidophosphoribosyltransferase</fullName>
    </submittedName>
</protein>
<keyword evidence="4" id="KW-1185">Reference proteome</keyword>
<proteinExistence type="inferred from homology"/>
<dbReference type="SUPFAM" id="SSF53271">
    <property type="entry name" value="PRTase-like"/>
    <property type="match status" value="1"/>
</dbReference>
<dbReference type="Pfam" id="PF00156">
    <property type="entry name" value="Pribosyltran"/>
    <property type="match status" value="1"/>
</dbReference>
<feature type="domain" description="Phosphoribosyltransferase" evidence="2">
    <location>
        <begin position="116"/>
        <end position="212"/>
    </location>
</feature>
<dbReference type="PANTHER" id="PTHR47505">
    <property type="entry name" value="DNA UTILIZATION PROTEIN YHGH"/>
    <property type="match status" value="1"/>
</dbReference>
<dbReference type="AlphaFoldDB" id="A0AA40SP76"/>
<evidence type="ECO:0000259" key="2">
    <source>
        <dbReference type="Pfam" id="PF00156"/>
    </source>
</evidence>